<dbReference type="InterPro" id="IPR050793">
    <property type="entry name" value="CMP-NeuNAc_synthase"/>
</dbReference>
<keyword evidence="6 7" id="KW-0460">Magnesium</keyword>
<evidence type="ECO:0007829" key="10">
    <source>
        <dbReference type="PDB" id="2P9J"/>
    </source>
</evidence>
<dbReference type="PIR" id="D70486">
    <property type="entry name" value="D70486"/>
</dbReference>
<keyword evidence="5" id="KW-0378">Hydrolase</keyword>
<dbReference type="FunCoup" id="O67920">
    <property type="interactions" value="223"/>
</dbReference>
<keyword evidence="4 7" id="KW-0479">Metal-binding</keyword>
<name>O67920_AQUAE</name>
<evidence type="ECO:0000256" key="6">
    <source>
        <dbReference type="ARBA" id="ARBA00022842"/>
    </source>
</evidence>
<comment type="cofactor">
    <cofactor evidence="1 7">
        <name>Mg(2+)</name>
        <dbReference type="ChEBI" id="CHEBI:18420"/>
    </cofactor>
</comment>
<evidence type="ECO:0008006" key="11">
    <source>
        <dbReference type="Google" id="ProtNLM"/>
    </source>
</evidence>
<dbReference type="EMBL" id="AE000657">
    <property type="protein sequence ID" value="AAC07894.1"/>
    <property type="molecule type" value="Genomic_DNA"/>
</dbReference>
<dbReference type="InParanoid" id="O67920"/>
<organism evidence="8 9">
    <name type="scientific">Aquifex aeolicus (strain VF5)</name>
    <dbReference type="NCBI Taxonomy" id="224324"/>
    <lineage>
        <taxon>Bacteria</taxon>
        <taxon>Pseudomonadati</taxon>
        <taxon>Aquificota</taxon>
        <taxon>Aquificia</taxon>
        <taxon>Aquificales</taxon>
        <taxon>Aquificaceae</taxon>
        <taxon>Aquifex</taxon>
    </lineage>
</organism>
<dbReference type="InterPro" id="IPR023214">
    <property type="entry name" value="HAD_sf"/>
</dbReference>
<dbReference type="GO" id="GO:0016788">
    <property type="term" value="F:hydrolase activity, acting on ester bonds"/>
    <property type="evidence" value="ECO:0007669"/>
    <property type="project" value="InterPro"/>
</dbReference>
<evidence type="ECO:0000313" key="9">
    <source>
        <dbReference type="Proteomes" id="UP000000798"/>
    </source>
</evidence>
<evidence type="ECO:0000256" key="2">
    <source>
        <dbReference type="ARBA" id="ARBA00005893"/>
    </source>
</evidence>
<dbReference type="InterPro" id="IPR036412">
    <property type="entry name" value="HAD-like_sf"/>
</dbReference>
<feature type="binding site" evidence="7">
    <location>
        <position position="16"/>
    </location>
    <ligand>
        <name>Mg(2+)</name>
        <dbReference type="ChEBI" id="CHEBI:18420"/>
    </ligand>
</feature>
<proteinExistence type="evidence at protein level"/>
<dbReference type="PDB" id="2P9J">
    <property type="method" value="X-ray"/>
    <property type="resolution" value="2.40 A"/>
    <property type="chains" value="A/B/C/D/E/F/G/H=2-163"/>
</dbReference>
<evidence type="ECO:0000256" key="5">
    <source>
        <dbReference type="ARBA" id="ARBA00022801"/>
    </source>
</evidence>
<dbReference type="SFLD" id="SFLDG01138">
    <property type="entry name" value="C1.6.2:_Deoxy-d-mannose-octulo"/>
    <property type="match status" value="1"/>
</dbReference>
<dbReference type="PATRIC" id="fig|224324.8.peg.1678"/>
<gene>
    <name evidence="8" type="ordered locus">aq_2171</name>
</gene>
<dbReference type="EnsemblBacteria" id="AAC07894">
    <property type="protein sequence ID" value="AAC07894"/>
    <property type="gene ID" value="aq_2171"/>
</dbReference>
<dbReference type="eggNOG" id="COG1778">
    <property type="taxonomic scope" value="Bacteria"/>
</dbReference>
<dbReference type="CDD" id="cd01630">
    <property type="entry name" value="HAD_KDO-like"/>
    <property type="match status" value="1"/>
</dbReference>
<dbReference type="PANTHER" id="PTHR21485">
    <property type="entry name" value="HAD SUPERFAMILY MEMBERS CMAS AND KDSC"/>
    <property type="match status" value="1"/>
</dbReference>
<dbReference type="PIRSF" id="PIRSF006118">
    <property type="entry name" value="KDO8-P_Ptase"/>
    <property type="match status" value="1"/>
</dbReference>
<dbReference type="Pfam" id="PF08282">
    <property type="entry name" value="Hydrolase_3"/>
    <property type="match status" value="1"/>
</dbReference>
<reference evidence="10" key="2">
    <citation type="submission" date="2007-03" db="PDB data bank">
        <title>Crystal structure of AQ2171 from Aquifex aeolicus.</title>
        <authorList>
            <person name="Yang H."/>
            <person name="Chen L."/>
            <person name="Agari Y."/>
            <person name="Ebihara A."/>
            <person name="Shinkai A."/>
            <person name="Kuramitsu S."/>
            <person name="Yokoyama S."/>
            <person name="Rose J.P."/>
            <person name="Wang B.-C."/>
        </authorList>
    </citation>
    <scope>X-RAY CRYSTALLOGRAPHY (2.40 ANGSTROMS) OF 2-163</scope>
</reference>
<feature type="binding site" evidence="7">
    <location>
        <position position="18"/>
    </location>
    <ligand>
        <name>substrate</name>
    </ligand>
</feature>
<dbReference type="HOGENOM" id="CLU_106694_0_1_0"/>
<dbReference type="SFLD" id="SFLDS00003">
    <property type="entry name" value="Haloacid_Dehalogenase"/>
    <property type="match status" value="1"/>
</dbReference>
<comment type="subunit">
    <text evidence="3">Homotetramer.</text>
</comment>
<evidence type="ECO:0000256" key="3">
    <source>
        <dbReference type="ARBA" id="ARBA00011881"/>
    </source>
</evidence>
<dbReference type="Proteomes" id="UP000000798">
    <property type="component" value="Chromosome"/>
</dbReference>
<dbReference type="STRING" id="224324.aq_2171"/>
<dbReference type="PANTHER" id="PTHR21485:SF3">
    <property type="entry name" value="N-ACYLNEURAMINATE CYTIDYLYLTRANSFERASE"/>
    <property type="match status" value="1"/>
</dbReference>
<dbReference type="InterPro" id="IPR006549">
    <property type="entry name" value="HAD-SF_hydro_IIIA"/>
</dbReference>
<feature type="binding site" evidence="7">
    <location>
        <position position="109"/>
    </location>
    <ligand>
        <name>Mg(2+)</name>
        <dbReference type="ChEBI" id="CHEBI:18420"/>
    </ligand>
</feature>
<dbReference type="Gene3D" id="3.40.50.1000">
    <property type="entry name" value="HAD superfamily/HAD-like"/>
    <property type="match status" value="1"/>
</dbReference>
<dbReference type="PDBsum" id="2P9J"/>
<sequence>MALRDRVKKLKLLIMDIDGVLTDGKLYYTEHGETIKVFNVLDGIGIKLLQKMGITLAVISGRDSAPLITRLKELGVEEIYTGSYKKLEIYEKIKEKYSLKDEEIGFIGDDVVDIEVMKKVGFPVAVRNAVEEVRKVAVYITQRNGGEGALREVAELIHFLKND</sequence>
<keyword evidence="10" id="KW-0002">3D-structure</keyword>
<dbReference type="NCBIfam" id="TIGR01670">
    <property type="entry name" value="KdsC-phosphatas"/>
    <property type="match status" value="1"/>
</dbReference>
<dbReference type="KEGG" id="aae:aq_2171"/>
<dbReference type="RefSeq" id="WP_010881425.1">
    <property type="nucleotide sequence ID" value="NC_000918.1"/>
</dbReference>
<dbReference type="AlphaFoldDB" id="O67920"/>
<protein>
    <recommendedName>
        <fullName evidence="11">3-deoxy-D-manno-octulosonate 8-phosphate phosphatase</fullName>
    </recommendedName>
</protein>
<evidence type="ECO:0000256" key="7">
    <source>
        <dbReference type="PIRSR" id="PIRSR006118-2"/>
    </source>
</evidence>
<keyword evidence="9" id="KW-1185">Reference proteome</keyword>
<accession>O67920</accession>
<dbReference type="SFLD" id="SFLDF00036">
    <property type="entry name" value="deoxy-d-mannose-octulosonate_8"/>
    <property type="match status" value="1"/>
</dbReference>
<reference evidence="8 9" key="1">
    <citation type="journal article" date="1998" name="Nature">
        <title>The complete genome of the hyperthermophilic bacterium Aquifex aeolicus.</title>
        <authorList>
            <person name="Deckert G."/>
            <person name="Warren P.V."/>
            <person name="Gaasterland T."/>
            <person name="Young W.G."/>
            <person name="Lenox A.L."/>
            <person name="Graham D.E."/>
            <person name="Overbeek R."/>
            <person name="Snead M.A."/>
            <person name="Keller M."/>
            <person name="Aujay M."/>
            <person name="Huber R."/>
            <person name="Feldman R.A."/>
            <person name="Short J.M."/>
            <person name="Olson G.J."/>
            <person name="Swanson R.V."/>
        </authorList>
    </citation>
    <scope>NUCLEOTIDE SEQUENCE [LARGE SCALE GENOMIC DNA]</scope>
    <source>
        <strain evidence="8 9">VF5</strain>
    </source>
</reference>
<dbReference type="NCBIfam" id="TIGR01662">
    <property type="entry name" value="HAD-SF-IIIA"/>
    <property type="match status" value="1"/>
</dbReference>
<dbReference type="OrthoDB" id="9805604at2"/>
<evidence type="ECO:0000256" key="1">
    <source>
        <dbReference type="ARBA" id="ARBA00001946"/>
    </source>
</evidence>
<dbReference type="SMR" id="O67920"/>
<comment type="similarity">
    <text evidence="2">Belongs to the KdsC family.</text>
</comment>
<dbReference type="FunFam" id="3.40.50.1000:FF:000029">
    <property type="entry name" value="3-deoxy-D-manno-octulosonate 8-phosphate phosphatase KdsC"/>
    <property type="match status" value="1"/>
</dbReference>
<dbReference type="SFLD" id="SFLDG01136">
    <property type="entry name" value="C1.6:_Phosphoserine_Phosphatas"/>
    <property type="match status" value="1"/>
</dbReference>
<dbReference type="GO" id="GO:0046872">
    <property type="term" value="F:metal ion binding"/>
    <property type="evidence" value="ECO:0007669"/>
    <property type="project" value="UniProtKB-KW"/>
</dbReference>
<evidence type="ECO:0000256" key="4">
    <source>
        <dbReference type="ARBA" id="ARBA00022723"/>
    </source>
</evidence>
<evidence type="ECO:0000313" key="8">
    <source>
        <dbReference type="EMBL" id="AAC07894.1"/>
    </source>
</evidence>
<dbReference type="SUPFAM" id="SSF56784">
    <property type="entry name" value="HAD-like"/>
    <property type="match status" value="1"/>
</dbReference>
<dbReference type="InterPro" id="IPR010023">
    <property type="entry name" value="KdsC_fam"/>
</dbReference>
<dbReference type="EvolutionaryTrace" id="O67920"/>